<evidence type="ECO:0000256" key="6">
    <source>
        <dbReference type="ARBA" id="ARBA00022898"/>
    </source>
</evidence>
<keyword evidence="5 8" id="KW-0808">Transferase</keyword>
<comment type="subunit">
    <text evidence="3 8">Homodimer.</text>
</comment>
<dbReference type="PRINTS" id="PR00799">
    <property type="entry name" value="TRANSAMINASE"/>
</dbReference>
<dbReference type="PANTHER" id="PTHR11879:SF22">
    <property type="entry name" value="ASPARTATE AMINOTRANSFERASE, MITOCHONDRIAL"/>
    <property type="match status" value="1"/>
</dbReference>
<evidence type="ECO:0000256" key="3">
    <source>
        <dbReference type="ARBA" id="ARBA00011738"/>
    </source>
</evidence>
<dbReference type="GO" id="GO:0030170">
    <property type="term" value="F:pyridoxal phosphate binding"/>
    <property type="evidence" value="ECO:0007669"/>
    <property type="project" value="InterPro"/>
</dbReference>
<evidence type="ECO:0000256" key="7">
    <source>
        <dbReference type="ARBA" id="ARBA00049185"/>
    </source>
</evidence>
<evidence type="ECO:0000256" key="4">
    <source>
        <dbReference type="ARBA" id="ARBA00022576"/>
    </source>
</evidence>
<reference evidence="11" key="1">
    <citation type="journal article" date="2014" name="Proc. Natl. Acad. Sci. U.S.A.">
        <title>Extensive sampling of basidiomycete genomes demonstrates inadequacy of the white-rot/brown-rot paradigm for wood decay fungi.</title>
        <authorList>
            <person name="Riley R."/>
            <person name="Salamov A.A."/>
            <person name="Brown D.W."/>
            <person name="Nagy L.G."/>
            <person name="Floudas D."/>
            <person name="Held B.W."/>
            <person name="Levasseur A."/>
            <person name="Lombard V."/>
            <person name="Morin E."/>
            <person name="Otillar R."/>
            <person name="Lindquist E.A."/>
            <person name="Sun H."/>
            <person name="LaButti K.M."/>
            <person name="Schmutz J."/>
            <person name="Jabbour D."/>
            <person name="Luo H."/>
            <person name="Baker S.E."/>
            <person name="Pisabarro A.G."/>
            <person name="Walton J.D."/>
            <person name="Blanchette R.A."/>
            <person name="Henrissat B."/>
            <person name="Martin F."/>
            <person name="Cullen D."/>
            <person name="Hibbett D.S."/>
            <person name="Grigoriev I.V."/>
        </authorList>
    </citation>
    <scope>NUCLEOTIDE SEQUENCE [LARGE SCALE GENOMIC DNA]</scope>
    <source>
        <strain evidence="11">CBS 339.88</strain>
    </source>
</reference>
<organism evidence="10 11">
    <name type="scientific">Galerina marginata (strain CBS 339.88)</name>
    <dbReference type="NCBI Taxonomy" id="685588"/>
    <lineage>
        <taxon>Eukaryota</taxon>
        <taxon>Fungi</taxon>
        <taxon>Dikarya</taxon>
        <taxon>Basidiomycota</taxon>
        <taxon>Agaricomycotina</taxon>
        <taxon>Agaricomycetes</taxon>
        <taxon>Agaricomycetidae</taxon>
        <taxon>Agaricales</taxon>
        <taxon>Agaricineae</taxon>
        <taxon>Strophariaceae</taxon>
        <taxon>Galerina</taxon>
    </lineage>
</organism>
<evidence type="ECO:0000259" key="9">
    <source>
        <dbReference type="Pfam" id="PF00155"/>
    </source>
</evidence>
<dbReference type="Gene3D" id="3.90.1150.10">
    <property type="entry name" value="Aspartate Aminotransferase, domain 1"/>
    <property type="match status" value="1"/>
</dbReference>
<comment type="similarity">
    <text evidence="2">Belongs to the class-I pyridoxal-phosphate-dependent aminotransferase family.</text>
</comment>
<evidence type="ECO:0000313" key="10">
    <source>
        <dbReference type="EMBL" id="KDR85045.1"/>
    </source>
</evidence>
<dbReference type="Gene3D" id="3.40.640.10">
    <property type="entry name" value="Type I PLP-dependent aspartate aminotransferase-like (Major domain)"/>
    <property type="match status" value="1"/>
</dbReference>
<evidence type="ECO:0000256" key="1">
    <source>
        <dbReference type="ARBA" id="ARBA00001933"/>
    </source>
</evidence>
<gene>
    <name evidence="10" type="ORF">GALMADRAFT_218131</name>
</gene>
<comment type="cofactor">
    <cofactor evidence="1">
        <name>pyridoxal 5'-phosphate</name>
        <dbReference type="ChEBI" id="CHEBI:597326"/>
    </cofactor>
</comment>
<comment type="catalytic activity">
    <reaction evidence="7 8">
        <text>L-aspartate + 2-oxoglutarate = oxaloacetate + L-glutamate</text>
        <dbReference type="Rhea" id="RHEA:21824"/>
        <dbReference type="ChEBI" id="CHEBI:16452"/>
        <dbReference type="ChEBI" id="CHEBI:16810"/>
        <dbReference type="ChEBI" id="CHEBI:29985"/>
        <dbReference type="ChEBI" id="CHEBI:29991"/>
        <dbReference type="EC" id="2.6.1.1"/>
    </reaction>
</comment>
<dbReference type="NCBIfam" id="NF006719">
    <property type="entry name" value="PRK09257.1"/>
    <property type="match status" value="1"/>
</dbReference>
<dbReference type="FunFam" id="3.40.640.10:FF:000026">
    <property type="entry name" value="Aspartate aminotransferase"/>
    <property type="match status" value="1"/>
</dbReference>
<dbReference type="FunFam" id="3.90.1150.10:FF:000001">
    <property type="entry name" value="Aspartate aminotransferase"/>
    <property type="match status" value="1"/>
</dbReference>
<feature type="domain" description="Aminotransferase class I/classII large" evidence="9">
    <location>
        <begin position="50"/>
        <end position="417"/>
    </location>
</feature>
<evidence type="ECO:0000256" key="8">
    <source>
        <dbReference type="RuleBase" id="RU000480"/>
    </source>
</evidence>
<dbReference type="SUPFAM" id="SSF53383">
    <property type="entry name" value="PLP-dependent transferases"/>
    <property type="match status" value="1"/>
</dbReference>
<dbReference type="Proteomes" id="UP000027222">
    <property type="component" value="Unassembled WGS sequence"/>
</dbReference>
<dbReference type="HOGENOM" id="CLU_032440_1_2_1"/>
<dbReference type="EMBL" id="KL142367">
    <property type="protein sequence ID" value="KDR85045.1"/>
    <property type="molecule type" value="Genomic_DNA"/>
</dbReference>
<dbReference type="InterPro" id="IPR015424">
    <property type="entry name" value="PyrdxlP-dep_Trfase"/>
</dbReference>
<dbReference type="CDD" id="cd00609">
    <property type="entry name" value="AAT_like"/>
    <property type="match status" value="1"/>
</dbReference>
<dbReference type="PANTHER" id="PTHR11879">
    <property type="entry name" value="ASPARTATE AMINOTRANSFERASE"/>
    <property type="match status" value="1"/>
</dbReference>
<dbReference type="InterPro" id="IPR004839">
    <property type="entry name" value="Aminotransferase_I/II_large"/>
</dbReference>
<evidence type="ECO:0000313" key="11">
    <source>
        <dbReference type="Proteomes" id="UP000027222"/>
    </source>
</evidence>
<dbReference type="InterPro" id="IPR000796">
    <property type="entry name" value="Asp_trans"/>
</dbReference>
<keyword evidence="4 8" id="KW-0032">Aminotransferase</keyword>
<dbReference type="EC" id="2.6.1.1" evidence="8"/>
<dbReference type="PROSITE" id="PS00105">
    <property type="entry name" value="AA_TRANSFER_CLASS_1"/>
    <property type="match status" value="1"/>
</dbReference>
<keyword evidence="11" id="KW-1185">Reference proteome</keyword>
<sequence>MLAASLARRSALGVSANALRSVSTWSAVPAGPPDAILGVTEAFKADKDPRKINLGVGAYRDDQGKPYILPSVKKAEELVQSSKPDKEYLPITGLPEFTKNAALLAYGAESDPIKQGTVSVTQSISGTGALRIGGAFLARHYPHAKAIYLPVPTWGNHIPLFRDSGLEVRGYKYFDKETVGLDFEGLKNDLKAAQEGSIVLLHACAHNPTGIDPTQEQWKEISDIVKEKKLFPFFDMAYQGFASGSTSKDAFAVRHFVSEGHQIALAQSFAKNMGLYGERVGAFSLTTANPEEKARVDSQLKIVIRPMYSNPPLHGARIANTILSNGDLYAQWESEVKGMADRIISMREKLYNTLQKDLSTPGEWGHIKSQIGMFSFTGLTTPQTKALAEKAHVYMTADGRISMAGLNGNNIEYFAQSVDAAVRGQL</sequence>
<dbReference type="InterPro" id="IPR004838">
    <property type="entry name" value="NHTrfase_class1_PyrdxlP-BS"/>
</dbReference>
<dbReference type="GO" id="GO:0005739">
    <property type="term" value="C:mitochondrion"/>
    <property type="evidence" value="ECO:0007669"/>
    <property type="project" value="TreeGrafter"/>
</dbReference>
<protein>
    <recommendedName>
        <fullName evidence="8">Aspartate aminotransferase</fullName>
        <ecNumber evidence="8">2.6.1.1</ecNumber>
    </recommendedName>
</protein>
<dbReference type="Pfam" id="PF00155">
    <property type="entry name" value="Aminotran_1_2"/>
    <property type="match status" value="1"/>
</dbReference>
<evidence type="ECO:0000256" key="2">
    <source>
        <dbReference type="ARBA" id="ARBA00007441"/>
    </source>
</evidence>
<dbReference type="OrthoDB" id="6752799at2759"/>
<dbReference type="InterPro" id="IPR015422">
    <property type="entry name" value="PyrdxlP-dep_Trfase_small"/>
</dbReference>
<dbReference type="STRING" id="685588.A0A067TPB3"/>
<proteinExistence type="inferred from homology"/>
<name>A0A067TPB3_GALM3</name>
<dbReference type="InterPro" id="IPR015421">
    <property type="entry name" value="PyrdxlP-dep_Trfase_major"/>
</dbReference>
<accession>A0A067TPB3</accession>
<dbReference type="GO" id="GO:0006533">
    <property type="term" value="P:L-aspartate catabolic process"/>
    <property type="evidence" value="ECO:0007669"/>
    <property type="project" value="TreeGrafter"/>
</dbReference>
<dbReference type="GO" id="GO:0004069">
    <property type="term" value="F:L-aspartate:2-oxoglutarate aminotransferase activity"/>
    <property type="evidence" value="ECO:0007669"/>
    <property type="project" value="UniProtKB-EC"/>
</dbReference>
<comment type="miscellaneous">
    <text evidence="8">In eukaryotes there are cytoplasmic, mitochondrial and chloroplastic isozymes.</text>
</comment>
<evidence type="ECO:0000256" key="5">
    <source>
        <dbReference type="ARBA" id="ARBA00022679"/>
    </source>
</evidence>
<dbReference type="AlphaFoldDB" id="A0A067TPB3"/>
<keyword evidence="6" id="KW-0663">Pyridoxal phosphate</keyword>